<accession>A0ABU0G6Z3</accession>
<evidence type="ECO:0008006" key="5">
    <source>
        <dbReference type="Google" id="ProtNLM"/>
    </source>
</evidence>
<feature type="signal peptide" evidence="2">
    <location>
        <begin position="1"/>
        <end position="18"/>
    </location>
</feature>
<keyword evidence="4" id="KW-1185">Reference proteome</keyword>
<dbReference type="RefSeq" id="WP_307372438.1">
    <property type="nucleotide sequence ID" value="NZ_JAUSUW010000005.1"/>
</dbReference>
<sequence length="134" mass="13786">MVQSIFSFAGLSVQTVAAALVALMAGTGCQSTAPATTTPVASALEVNVEDPDQPEPPQPRPTYPDGYPNFAGSLSAASVQMGNDEAAALQAQLTSLGAARKAGTISEAEYQARLLELRRIAAEHGAETQAQITN</sequence>
<proteinExistence type="predicted"/>
<feature type="region of interest" description="Disordered" evidence="1">
    <location>
        <begin position="31"/>
        <end position="69"/>
    </location>
</feature>
<dbReference type="Proteomes" id="UP001238496">
    <property type="component" value="Unassembled WGS sequence"/>
</dbReference>
<feature type="chain" id="PRO_5047374914" description="SHOCT domain-containing protein" evidence="2">
    <location>
        <begin position="19"/>
        <end position="134"/>
    </location>
</feature>
<reference evidence="3 4" key="1">
    <citation type="submission" date="2023-07" db="EMBL/GenBank/DDBJ databases">
        <title>Genomic Encyclopedia of Type Strains, Phase IV (KMG-IV): sequencing the most valuable type-strain genomes for metagenomic binning, comparative biology and taxonomic classification.</title>
        <authorList>
            <person name="Goeker M."/>
        </authorList>
    </citation>
    <scope>NUCLEOTIDE SEQUENCE [LARGE SCALE GENOMIC DNA]</scope>
    <source>
        <strain evidence="3 4">DSM 1111</strain>
    </source>
</reference>
<organism evidence="3 4">
    <name type="scientific">Peteryoungia aggregata LMG 23059</name>
    <dbReference type="NCBI Taxonomy" id="1368425"/>
    <lineage>
        <taxon>Bacteria</taxon>
        <taxon>Pseudomonadati</taxon>
        <taxon>Pseudomonadota</taxon>
        <taxon>Alphaproteobacteria</taxon>
        <taxon>Hyphomicrobiales</taxon>
        <taxon>Rhizobiaceae</taxon>
        <taxon>Peteryoungia</taxon>
    </lineage>
</organism>
<keyword evidence="2" id="KW-0732">Signal</keyword>
<gene>
    <name evidence="3" type="ORF">J2045_002119</name>
</gene>
<comment type="caution">
    <text evidence="3">The sequence shown here is derived from an EMBL/GenBank/DDBJ whole genome shotgun (WGS) entry which is preliminary data.</text>
</comment>
<evidence type="ECO:0000313" key="4">
    <source>
        <dbReference type="Proteomes" id="UP001238496"/>
    </source>
</evidence>
<dbReference type="EMBL" id="JAUSUW010000005">
    <property type="protein sequence ID" value="MDQ0421092.1"/>
    <property type="molecule type" value="Genomic_DNA"/>
</dbReference>
<evidence type="ECO:0000256" key="2">
    <source>
        <dbReference type="SAM" id="SignalP"/>
    </source>
</evidence>
<name>A0ABU0G6Z3_9HYPH</name>
<protein>
    <recommendedName>
        <fullName evidence="5">SHOCT domain-containing protein</fullName>
    </recommendedName>
</protein>
<evidence type="ECO:0000256" key="1">
    <source>
        <dbReference type="SAM" id="MobiDB-lite"/>
    </source>
</evidence>
<feature type="compositionally biased region" description="Low complexity" evidence="1">
    <location>
        <begin position="31"/>
        <end position="43"/>
    </location>
</feature>
<evidence type="ECO:0000313" key="3">
    <source>
        <dbReference type="EMBL" id="MDQ0421092.1"/>
    </source>
</evidence>